<dbReference type="WBParaSite" id="ES5_v2.g10641.t1">
    <property type="protein sequence ID" value="ES5_v2.g10641.t1"/>
    <property type="gene ID" value="ES5_v2.g10641"/>
</dbReference>
<reference evidence="2" key="1">
    <citation type="submission" date="2022-11" db="UniProtKB">
        <authorList>
            <consortium name="WormBaseParasite"/>
        </authorList>
    </citation>
    <scope>IDENTIFICATION</scope>
</reference>
<name>A0AC34F136_9BILA</name>
<evidence type="ECO:0000313" key="2">
    <source>
        <dbReference type="WBParaSite" id="ES5_v2.g10641.t1"/>
    </source>
</evidence>
<proteinExistence type="predicted"/>
<accession>A0AC34F136</accession>
<evidence type="ECO:0000313" key="1">
    <source>
        <dbReference type="Proteomes" id="UP000887579"/>
    </source>
</evidence>
<dbReference type="Proteomes" id="UP000887579">
    <property type="component" value="Unplaced"/>
</dbReference>
<protein>
    <submittedName>
        <fullName evidence="2">Glycine zipper domain-containing protein</fullName>
    </submittedName>
</protein>
<sequence>MNSTKVTSPSARKELSDETKFGTAAIASSAFTGAAVGTIIIPGIGTSVGATIGAGFGFILGLIAKESNDSKKPLYEPLSGSDEDERFLSNDGTQESRVSSEFQKRY</sequence>
<organism evidence="1 2">
    <name type="scientific">Panagrolaimus sp. ES5</name>
    <dbReference type="NCBI Taxonomy" id="591445"/>
    <lineage>
        <taxon>Eukaryota</taxon>
        <taxon>Metazoa</taxon>
        <taxon>Ecdysozoa</taxon>
        <taxon>Nematoda</taxon>
        <taxon>Chromadorea</taxon>
        <taxon>Rhabditida</taxon>
        <taxon>Tylenchina</taxon>
        <taxon>Panagrolaimomorpha</taxon>
        <taxon>Panagrolaimoidea</taxon>
        <taxon>Panagrolaimidae</taxon>
        <taxon>Panagrolaimus</taxon>
    </lineage>
</organism>